<gene>
    <name evidence="3" type="ORF">TrST_g9510</name>
</gene>
<proteinExistence type="predicted"/>
<comment type="caution">
    <text evidence="3">The sequence shown here is derived from an EMBL/GenBank/DDBJ whole genome shotgun (WGS) entry which is preliminary data.</text>
</comment>
<organism evidence="3 4">
    <name type="scientific">Triparma strigata</name>
    <dbReference type="NCBI Taxonomy" id="1606541"/>
    <lineage>
        <taxon>Eukaryota</taxon>
        <taxon>Sar</taxon>
        <taxon>Stramenopiles</taxon>
        <taxon>Ochrophyta</taxon>
        <taxon>Bolidophyceae</taxon>
        <taxon>Parmales</taxon>
        <taxon>Triparmaceae</taxon>
        <taxon>Triparma</taxon>
    </lineage>
</organism>
<feature type="coiled-coil region" evidence="1">
    <location>
        <begin position="211"/>
        <end position="310"/>
    </location>
</feature>
<evidence type="ECO:0000256" key="2">
    <source>
        <dbReference type="SAM" id="MobiDB-lite"/>
    </source>
</evidence>
<accession>A0A9W7EGY0</accession>
<reference evidence="4" key="1">
    <citation type="journal article" date="2023" name="Commun. Biol.">
        <title>Genome analysis of Parmales, the sister group of diatoms, reveals the evolutionary specialization of diatoms from phago-mixotrophs to photoautotrophs.</title>
        <authorList>
            <person name="Ban H."/>
            <person name="Sato S."/>
            <person name="Yoshikawa S."/>
            <person name="Yamada K."/>
            <person name="Nakamura Y."/>
            <person name="Ichinomiya M."/>
            <person name="Sato N."/>
            <person name="Blanc-Mathieu R."/>
            <person name="Endo H."/>
            <person name="Kuwata A."/>
            <person name="Ogata H."/>
        </authorList>
    </citation>
    <scope>NUCLEOTIDE SEQUENCE [LARGE SCALE GENOMIC DNA]</scope>
    <source>
        <strain evidence="4">NIES 3701</strain>
    </source>
</reference>
<dbReference type="Proteomes" id="UP001165085">
    <property type="component" value="Unassembled WGS sequence"/>
</dbReference>
<dbReference type="EMBL" id="BRXY01000195">
    <property type="protein sequence ID" value="GMH76288.1"/>
    <property type="molecule type" value="Genomic_DNA"/>
</dbReference>
<evidence type="ECO:0000256" key="1">
    <source>
        <dbReference type="SAM" id="Coils"/>
    </source>
</evidence>
<protein>
    <submittedName>
        <fullName evidence="3">Uncharacterized protein</fullName>
    </submittedName>
</protein>
<sequence>MDWIILREFEYNTSHFPEQDFGRSGKGEKYGVKGKRSRERGNLELFEFDDSMRKNFGLVLARLLGYTWGETDPGARVHKFHTDRHKKGSLCQPKVILHFGNRLRFSKKSLSHLNIENSGVQVLFIGGELLVERHRGLSRALGRGRHFVLGGLSRVFIVDGREKKVLNTGTRDSPVYDVELIGNFLSSYLKQRLALLFKNNDKTVKKPTLKLEDLKRVKLTAAEEMEEMERRKLKREELLEKINLEWKQFCEAEGRNKRTEEEKREEREEREERKEEIERIERMVAAYYAKKAEKKEVEELEELEKQRLRDPRELAEELERKLRRELDGEWVAWCRKEELKLKKREYNREKKRESREYLKLRRELDGEWVAWCRKEEMVEEKKREREERKEEIKRIERMVAAYYAKKAEKEVEEVEAKAAEDLAKAKAKVKKAEAKAAEEKKEAGVKKRKAVKLAAKLEKKEWEETVERIRERDERNVEEFGTYYTGDDMEGTTIPEGDGKSTEEVLKEQQEEMLASMKKC</sequence>
<dbReference type="AlphaFoldDB" id="A0A9W7EGY0"/>
<evidence type="ECO:0000313" key="4">
    <source>
        <dbReference type="Proteomes" id="UP001165085"/>
    </source>
</evidence>
<keyword evidence="1" id="KW-0175">Coiled coil</keyword>
<feature type="region of interest" description="Disordered" evidence="2">
    <location>
        <begin position="479"/>
        <end position="502"/>
    </location>
</feature>
<name>A0A9W7EGY0_9STRA</name>
<evidence type="ECO:0000313" key="3">
    <source>
        <dbReference type="EMBL" id="GMH76288.1"/>
    </source>
</evidence>
<feature type="coiled-coil region" evidence="1">
    <location>
        <begin position="336"/>
        <end position="472"/>
    </location>
</feature>
<keyword evidence="4" id="KW-1185">Reference proteome</keyword>